<name>A0A930VT59_9ACTN</name>
<dbReference type="AlphaFoldDB" id="A0A930VT59"/>
<organism evidence="2 3">
    <name type="scientific">Nocardioides agariphilus</name>
    <dbReference type="NCBI Taxonomy" id="433664"/>
    <lineage>
        <taxon>Bacteria</taxon>
        <taxon>Bacillati</taxon>
        <taxon>Actinomycetota</taxon>
        <taxon>Actinomycetes</taxon>
        <taxon>Propionibacteriales</taxon>
        <taxon>Nocardioidaceae</taxon>
        <taxon>Nocardioides</taxon>
    </lineage>
</organism>
<evidence type="ECO:0000313" key="3">
    <source>
        <dbReference type="Proteomes" id="UP000660668"/>
    </source>
</evidence>
<accession>A0A930VT59</accession>
<reference evidence="2" key="1">
    <citation type="submission" date="2020-11" db="EMBL/GenBank/DDBJ databases">
        <title>Nocardioides cynanchi sp. nov., isolated from soil of rhizosphere of Cynanchum wilfordii.</title>
        <authorList>
            <person name="Lee J.-S."/>
            <person name="Suh M.K."/>
            <person name="Kim J.-S."/>
        </authorList>
    </citation>
    <scope>NUCLEOTIDE SEQUENCE</scope>
    <source>
        <strain evidence="2">KCTC 19276</strain>
    </source>
</reference>
<gene>
    <name evidence="2" type="ORF">ISU10_22130</name>
</gene>
<evidence type="ECO:0000313" key="2">
    <source>
        <dbReference type="EMBL" id="MBF4770481.1"/>
    </source>
</evidence>
<proteinExistence type="predicted"/>
<feature type="chain" id="PRO_5037091058" evidence="1">
    <location>
        <begin position="34"/>
        <end position="434"/>
    </location>
</feature>
<keyword evidence="3" id="KW-1185">Reference proteome</keyword>
<dbReference type="RefSeq" id="WP_194698626.1">
    <property type="nucleotide sequence ID" value="NZ_JADKPO010000054.1"/>
</dbReference>
<dbReference type="EMBL" id="JADKPO010000054">
    <property type="protein sequence ID" value="MBF4770481.1"/>
    <property type="molecule type" value="Genomic_DNA"/>
</dbReference>
<feature type="signal peptide" evidence="1">
    <location>
        <begin position="1"/>
        <end position="33"/>
    </location>
</feature>
<dbReference type="Proteomes" id="UP000660668">
    <property type="component" value="Unassembled WGS sequence"/>
</dbReference>
<comment type="caution">
    <text evidence="2">The sequence shown here is derived from an EMBL/GenBank/DDBJ whole genome shotgun (WGS) entry which is preliminary data.</text>
</comment>
<protein>
    <submittedName>
        <fullName evidence="2">Uncharacterized protein</fullName>
    </submittedName>
</protein>
<sequence length="434" mass="45242">MTTRLSRAVSGVALAATVAAGALPALMLAPANADELTGTSLSIRTVKTAVSPGESTAITGVLLIEGTGGESGHTVTLEAKPAGTDEFVPVAEDVTGDHGGVRVTVTPDTTTRYRWHYLGDEATRPSISGTARVVVRTPDHPATRLNTTLSIRLTHAFVDPDGTTAIRGRLAVRRVPIAGRWVILLSKTSDSESWAFEKAKRTNRLGRVGFRVGPDEPTAYRLVFLGTPLLQPARSAVVRVGVRPTVTIAAAPTVINPGESTTVSGTATTWDGTPVAGAPVQLLARRVGSRDRLEVIGTGTTGLDGSVAITHSPLRSQYYRLRVLHTEGVPAGISPRVRVDVRAATSLSIRGRATVDDYAVSGVLRGGGGVLPHRLVTLMALAPGGSEWVAADSARTGVRGQVKFRQPLAAGTSYRLSFAGGPRLAPSTSGTVVQ</sequence>
<evidence type="ECO:0000256" key="1">
    <source>
        <dbReference type="SAM" id="SignalP"/>
    </source>
</evidence>
<keyword evidence="1" id="KW-0732">Signal</keyword>